<dbReference type="AlphaFoldDB" id="A0A250WPI1"/>
<name>A0A250WPI1_9CHLO</name>
<keyword evidence="3" id="KW-1185">Reference proteome</keyword>
<accession>A0A250WPI1</accession>
<evidence type="ECO:0000313" key="3">
    <source>
        <dbReference type="Proteomes" id="UP000232323"/>
    </source>
</evidence>
<feature type="compositionally biased region" description="Basic and acidic residues" evidence="1">
    <location>
        <begin position="223"/>
        <end position="234"/>
    </location>
</feature>
<protein>
    <submittedName>
        <fullName evidence="2">Uncharacterized protein</fullName>
    </submittedName>
</protein>
<dbReference type="Proteomes" id="UP000232323">
    <property type="component" value="Unassembled WGS sequence"/>
</dbReference>
<organism evidence="2 3">
    <name type="scientific">Chlamydomonas eustigma</name>
    <dbReference type="NCBI Taxonomy" id="1157962"/>
    <lineage>
        <taxon>Eukaryota</taxon>
        <taxon>Viridiplantae</taxon>
        <taxon>Chlorophyta</taxon>
        <taxon>core chlorophytes</taxon>
        <taxon>Chlorophyceae</taxon>
        <taxon>CS clade</taxon>
        <taxon>Chlamydomonadales</taxon>
        <taxon>Chlamydomonadaceae</taxon>
        <taxon>Chlamydomonas</taxon>
    </lineage>
</organism>
<evidence type="ECO:0000256" key="1">
    <source>
        <dbReference type="SAM" id="MobiDB-lite"/>
    </source>
</evidence>
<dbReference type="OrthoDB" id="548337at2759"/>
<evidence type="ECO:0000313" key="2">
    <source>
        <dbReference type="EMBL" id="GAX72754.1"/>
    </source>
</evidence>
<proteinExistence type="predicted"/>
<sequence length="265" mass="29570">MALKNRSPYAGKSVISSTVTHGITFAAFARSYHYKPCKYICLKPRVLPFGRGIVENEEYLSKEVQEEEDADISETAAKQWKTQLPIGPLPPNTFSPVPEPEVTLVTRLRTSPAADTKQVFWSDFAFKCRLAWDVFFPQQPCVLSPAGAVKSRLQMILVSDRCGLDLPTLMQIKQSSMTALAQEHGWESMTELEVQVASVKPNGDRIQVSLPLSSIPEQASLRDPSDYDYEKSSDDMDELSNELEASGQFGSFLHMESNNKQLSSK</sequence>
<feature type="region of interest" description="Disordered" evidence="1">
    <location>
        <begin position="218"/>
        <end position="239"/>
    </location>
</feature>
<reference evidence="2 3" key="1">
    <citation type="submission" date="2017-08" db="EMBL/GenBank/DDBJ databases">
        <title>Acidophilic green algal genome provides insights into adaptation to an acidic environment.</title>
        <authorList>
            <person name="Hirooka S."/>
            <person name="Hirose Y."/>
            <person name="Kanesaki Y."/>
            <person name="Higuchi S."/>
            <person name="Fujiwara T."/>
            <person name="Onuma R."/>
            <person name="Era A."/>
            <person name="Ohbayashi R."/>
            <person name="Uzuka A."/>
            <person name="Nozaki H."/>
            <person name="Yoshikawa H."/>
            <person name="Miyagishima S.Y."/>
        </authorList>
    </citation>
    <scope>NUCLEOTIDE SEQUENCE [LARGE SCALE GENOMIC DNA]</scope>
    <source>
        <strain evidence="2 3">NIES-2499</strain>
    </source>
</reference>
<dbReference type="EMBL" id="BEGY01000001">
    <property type="protein sequence ID" value="GAX72754.1"/>
    <property type="molecule type" value="Genomic_DNA"/>
</dbReference>
<gene>
    <name evidence="2" type="ORF">CEUSTIGMA_g210.t1</name>
</gene>
<comment type="caution">
    <text evidence="2">The sequence shown here is derived from an EMBL/GenBank/DDBJ whole genome shotgun (WGS) entry which is preliminary data.</text>
</comment>